<protein>
    <recommendedName>
        <fullName evidence="3">DUF1501 domain-containing protein</fullName>
    </recommendedName>
</protein>
<proteinExistence type="predicted"/>
<dbReference type="EMBL" id="LR593886">
    <property type="protein sequence ID" value="VTR92012.1"/>
    <property type="molecule type" value="Genomic_DNA"/>
</dbReference>
<dbReference type="PROSITE" id="PS51318">
    <property type="entry name" value="TAT"/>
    <property type="match status" value="1"/>
</dbReference>
<evidence type="ECO:0000313" key="2">
    <source>
        <dbReference type="Proteomes" id="UP000464178"/>
    </source>
</evidence>
<organism evidence="1 2">
    <name type="scientific">Gemmata massiliana</name>
    <dbReference type="NCBI Taxonomy" id="1210884"/>
    <lineage>
        <taxon>Bacteria</taxon>
        <taxon>Pseudomonadati</taxon>
        <taxon>Planctomycetota</taxon>
        <taxon>Planctomycetia</taxon>
        <taxon>Gemmatales</taxon>
        <taxon>Gemmataceae</taxon>
        <taxon>Gemmata</taxon>
    </lineage>
</organism>
<sequence length="463" mass="48918">MLLVGRRTTRTCAGLNRRAFLQVGASSVLGLALADLLRARAAGAGEGAKAKAVILLWLWGGPSQLDTFDPKPNASLDYRGPFGTIQTKIPGVRFCELFPKLAHLTDKLSVIRTLTTQSNDHGIAGTIGLTGSAAGGTGLDGKPLQGSPRPALGSVVAKALTGTKTTGAMSGAIHPFFVIGGKLHQGKKAIIGEGGGPLGGGYDPFRLEYDPATGTKIPALQLPSDLTPERVADRQKLLSALGSADRRISHLSSVGAIDEHHARALGMLTSRAAADGFDLSKERDATKDAYGRTRFGQSCLLARRLVEAGVPFVQVNWSDHVEAEEDAGDGGWDHHYRNFQIMQDRHAPWLDQSMAALLTDLHERRLLDSTLVLAVGEFGREPKVNDKAGRDHWPGCYSALVAGGGVRGGRFVGTSDARAAKPADSPLSPVDLNATVLNQIGLTSEQITGLGLTPVGRVIEELF</sequence>
<reference evidence="1 2" key="1">
    <citation type="submission" date="2019-05" db="EMBL/GenBank/DDBJ databases">
        <authorList>
            <consortium name="Science for Life Laboratories"/>
        </authorList>
    </citation>
    <scope>NUCLEOTIDE SEQUENCE [LARGE SCALE GENOMIC DNA]</scope>
    <source>
        <strain evidence="1">Soil9</strain>
    </source>
</reference>
<dbReference type="InterPro" id="IPR006311">
    <property type="entry name" value="TAT_signal"/>
</dbReference>
<gene>
    <name evidence="1" type="ORF">SOIL9_57020</name>
</gene>
<evidence type="ECO:0008006" key="3">
    <source>
        <dbReference type="Google" id="ProtNLM"/>
    </source>
</evidence>
<dbReference type="KEGG" id="gms:SOIL9_57020"/>
<name>A0A6P2CY04_9BACT</name>
<evidence type="ECO:0000313" key="1">
    <source>
        <dbReference type="EMBL" id="VTR92012.1"/>
    </source>
</evidence>
<dbReference type="InterPro" id="IPR017850">
    <property type="entry name" value="Alkaline_phosphatase_core_sf"/>
</dbReference>
<dbReference type="RefSeq" id="WP_162666934.1">
    <property type="nucleotide sequence ID" value="NZ_LR593886.1"/>
</dbReference>
<dbReference type="SUPFAM" id="SSF53649">
    <property type="entry name" value="Alkaline phosphatase-like"/>
    <property type="match status" value="1"/>
</dbReference>
<dbReference type="PANTHER" id="PTHR43737:SF1">
    <property type="entry name" value="DUF1501 DOMAIN-CONTAINING PROTEIN"/>
    <property type="match status" value="1"/>
</dbReference>
<dbReference type="PANTHER" id="PTHR43737">
    <property type="entry name" value="BLL7424 PROTEIN"/>
    <property type="match status" value="1"/>
</dbReference>
<dbReference type="AlphaFoldDB" id="A0A6P2CY04"/>
<dbReference type="Proteomes" id="UP000464178">
    <property type="component" value="Chromosome"/>
</dbReference>
<dbReference type="InterPro" id="IPR010869">
    <property type="entry name" value="DUF1501"/>
</dbReference>
<dbReference type="Pfam" id="PF07394">
    <property type="entry name" value="DUF1501"/>
    <property type="match status" value="1"/>
</dbReference>
<accession>A0A6P2CY04</accession>
<keyword evidence="2" id="KW-1185">Reference proteome</keyword>